<dbReference type="SMART" id="SM00552">
    <property type="entry name" value="ADEAMc"/>
    <property type="match status" value="1"/>
</dbReference>
<protein>
    <recommendedName>
        <fullName evidence="1">A to I editase domain-containing protein</fullName>
    </recommendedName>
</protein>
<dbReference type="InterPro" id="IPR002466">
    <property type="entry name" value="A_deamin"/>
</dbReference>
<sequence length="449" mass="51471">MLFVAEPGYHEEFDKEPIKKRRQLQQAAILPLQSQQELVIPAFEEMIEEETITPSEDGPDTLPHWQRCAVLVSDILHRYLRDTEYYSQGSFVAAFILEKEVRVDKVKADMCEVVAFGTGDSCYQGWQDYSGRLVHDSHALVVARRALLRYLYKQLLMYQSDLTLAKDKCIFCPSQQSQMLVLKPDIFLHLYINFTPEGFVQASHPWVDISPCVSLHVHAKGELLPVSECPLSVLASRVCCMSAFDKLMKWNVLGIQGALLSQYIDPLYITSIVTGTSTELEQDFLCNAVNDRMKLSLDLSLFPSYSVHTPYIFSGPYISSSKPSTLYSKHSLNWSKGDEIELVDGETGRPVECSSTLSHFAVSRLCKAAMLKYYWKLQNEYGRSQEHISYIQSKIFSDQYQRVKSLFHSHFCARTQGSWPRKLCVDRFEIIHQDFQDGETGWLYQSDLQ</sequence>
<evidence type="ECO:0000313" key="2">
    <source>
        <dbReference type="EMBL" id="AAI70218.1"/>
    </source>
</evidence>
<dbReference type="EMBL" id="BC170220">
    <property type="protein sequence ID" value="AAI70220.1"/>
    <property type="molecule type" value="mRNA"/>
</dbReference>
<dbReference type="GO" id="GO:0005737">
    <property type="term" value="C:cytoplasm"/>
    <property type="evidence" value="ECO:0007669"/>
    <property type="project" value="TreeGrafter"/>
</dbReference>
<dbReference type="GO" id="GO:0006382">
    <property type="term" value="P:adenosine to inosine editing"/>
    <property type="evidence" value="ECO:0007669"/>
    <property type="project" value="TreeGrafter"/>
</dbReference>
<dbReference type="GO" id="GO:0008251">
    <property type="term" value="F:tRNA-specific adenosine deaminase activity"/>
    <property type="evidence" value="ECO:0007669"/>
    <property type="project" value="TreeGrafter"/>
</dbReference>
<dbReference type="AlphaFoldDB" id="B7ZRM4"/>
<dbReference type="PANTHER" id="PTHR10910:SF106">
    <property type="entry name" value="ADENOSINE DEAMINASE DOMAIN-CONTAINING PROTEIN 2"/>
    <property type="match status" value="1"/>
</dbReference>
<proteinExistence type="evidence at transcript level"/>
<dbReference type="Pfam" id="PF02137">
    <property type="entry name" value="A_deamin"/>
    <property type="match status" value="1"/>
</dbReference>
<dbReference type="PROSITE" id="PS50141">
    <property type="entry name" value="A_DEAMIN_EDITASE"/>
    <property type="match status" value="1"/>
</dbReference>
<dbReference type="GO" id="GO:0003725">
    <property type="term" value="F:double-stranded RNA binding"/>
    <property type="evidence" value="ECO:0007669"/>
    <property type="project" value="TreeGrafter"/>
</dbReference>
<name>B7ZRM4_XENLA</name>
<dbReference type="GO" id="GO:0006396">
    <property type="term" value="P:RNA processing"/>
    <property type="evidence" value="ECO:0007669"/>
    <property type="project" value="InterPro"/>
</dbReference>
<gene>
    <name evidence="2" type="primary">LOC100127297</name>
</gene>
<accession>B7ZRM4</accession>
<dbReference type="GO" id="GO:0005730">
    <property type="term" value="C:nucleolus"/>
    <property type="evidence" value="ECO:0007669"/>
    <property type="project" value="TreeGrafter"/>
</dbReference>
<reference evidence="2" key="1">
    <citation type="submission" date="2008-11" db="EMBL/GenBank/DDBJ databases">
        <authorList>
            <consortium name="NIH - Xenopus Gene Collection (XGC) project"/>
        </authorList>
    </citation>
    <scope>NUCLEOTIDE SEQUENCE [LARGE SCALE MRNA]</scope>
    <source>
        <tissue evidence="2">Oocytes</tissue>
    </source>
</reference>
<feature type="domain" description="A to I editase" evidence="1">
    <location>
        <begin position="115"/>
        <end position="422"/>
    </location>
</feature>
<organism evidence="2">
    <name type="scientific">Xenopus laevis</name>
    <name type="common">African clawed frog</name>
    <dbReference type="NCBI Taxonomy" id="8355"/>
    <lineage>
        <taxon>Eukaryota</taxon>
        <taxon>Metazoa</taxon>
        <taxon>Chordata</taxon>
        <taxon>Craniata</taxon>
        <taxon>Vertebrata</taxon>
        <taxon>Euteleostomi</taxon>
        <taxon>Amphibia</taxon>
        <taxon>Batrachia</taxon>
        <taxon>Anura</taxon>
        <taxon>Pipoidea</taxon>
        <taxon>Pipidae</taxon>
        <taxon>Xenopodinae</taxon>
        <taxon>Xenopus</taxon>
        <taxon>Xenopus</taxon>
    </lineage>
</organism>
<dbReference type="EMBL" id="BC170218">
    <property type="protein sequence ID" value="AAI70218.1"/>
    <property type="molecule type" value="mRNA"/>
</dbReference>
<evidence type="ECO:0000259" key="1">
    <source>
        <dbReference type="PROSITE" id="PS50141"/>
    </source>
</evidence>
<dbReference type="PANTHER" id="PTHR10910">
    <property type="entry name" value="EUKARYOTE SPECIFIC DSRNA BINDING PROTEIN"/>
    <property type="match status" value="1"/>
</dbReference>
<dbReference type="GO" id="GO:0003726">
    <property type="term" value="F:double-stranded RNA adenosine deaminase activity"/>
    <property type="evidence" value="ECO:0007669"/>
    <property type="project" value="TreeGrafter"/>
</dbReference>